<proteinExistence type="predicted"/>
<dbReference type="Proteomes" id="UP000582213">
    <property type="component" value="Unassembled WGS sequence"/>
</dbReference>
<evidence type="ECO:0000313" key="2">
    <source>
        <dbReference type="Proteomes" id="UP000582213"/>
    </source>
</evidence>
<name>A0A7J9RU26_SULOH</name>
<comment type="caution">
    <text evidence="1">The sequence shown here is derived from an EMBL/GenBank/DDBJ whole genome shotgun (WGS) entry which is preliminary data.</text>
</comment>
<reference evidence="1 2" key="1">
    <citation type="submission" date="2020-08" db="EMBL/GenBank/DDBJ databases">
        <title>Genomic Encyclopedia of Type Strains, Phase IV (KMG-IV): sequencing the most valuable type-strain genomes for metagenomic binning, comparative biology and taxonomic classification.</title>
        <authorList>
            <person name="Goeker M."/>
        </authorList>
    </citation>
    <scope>NUCLEOTIDE SEQUENCE [LARGE SCALE GENOMIC DNA]</scope>
    <source>
        <strain evidence="1 2">DSM 12421</strain>
    </source>
</reference>
<evidence type="ECO:0000313" key="1">
    <source>
        <dbReference type="EMBL" id="MBB5254488.1"/>
    </source>
</evidence>
<sequence length="268" mass="31818">MIRLYITKNNIIMMSGITPFDIQTRKVDVNKMFEDYLTEARRIYDACKKENVRILLYGSIGVYHKVKDNPLASQIIQLYRRSGPQDINFLVRNEDRDKFKQIMYSLEYTPYFHLEKTMGDVAGMFFKEEKVVKVYYFNEMRFSHIIPVDWNSEFTFSEEDLLLSKLQIHFTLDKHLSDVIALLLKFNVEGNKIVELTSSDWGLWKDVTDNLLKARDLIGRLIADEVKEREELAPVISRLVKLHGRIMNYPKKLSWKPIPEGEKYWRDF</sequence>
<dbReference type="AlphaFoldDB" id="A0A7J9RU26"/>
<accession>A0A7J9RU26</accession>
<dbReference type="EMBL" id="JACHFY010000016">
    <property type="protein sequence ID" value="MBB5254488.1"/>
    <property type="molecule type" value="Genomic_DNA"/>
</dbReference>
<organism evidence="1 2">
    <name type="scientific">Sulfurisphaera ohwakuensis</name>
    <dbReference type="NCBI Taxonomy" id="69656"/>
    <lineage>
        <taxon>Archaea</taxon>
        <taxon>Thermoproteota</taxon>
        <taxon>Thermoprotei</taxon>
        <taxon>Sulfolobales</taxon>
        <taxon>Sulfolobaceae</taxon>
        <taxon>Sulfurisphaera</taxon>
    </lineage>
</organism>
<dbReference type="GeneID" id="42800689"/>
<dbReference type="RefSeq" id="WP_231113741.1">
    <property type="nucleotide sequence ID" value="NZ_CP045484.1"/>
</dbReference>
<protein>
    <submittedName>
        <fullName evidence="1">Uncharacterized protein</fullName>
    </submittedName>
</protein>
<gene>
    <name evidence="1" type="ORF">HNQ62_002262</name>
</gene>